<feature type="transmembrane region" description="Helical" evidence="4">
    <location>
        <begin position="99"/>
        <end position="122"/>
    </location>
</feature>
<evidence type="ECO:0000256" key="2">
    <source>
        <dbReference type="ARBA" id="ARBA00022989"/>
    </source>
</evidence>
<feature type="transmembrane region" description="Helical" evidence="4">
    <location>
        <begin position="338"/>
        <end position="359"/>
    </location>
</feature>
<dbReference type="PANTHER" id="PTHR42910">
    <property type="entry name" value="TRANSPORTER SCO4007-RELATED"/>
    <property type="match status" value="1"/>
</dbReference>
<evidence type="ECO:0000313" key="6">
    <source>
        <dbReference type="EMBL" id="MDZ5763694.1"/>
    </source>
</evidence>
<evidence type="ECO:0000256" key="4">
    <source>
        <dbReference type="SAM" id="Phobius"/>
    </source>
</evidence>
<feature type="transmembrane region" description="Helical" evidence="4">
    <location>
        <begin position="365"/>
        <end position="389"/>
    </location>
</feature>
<dbReference type="EMBL" id="JAXRVB010000003">
    <property type="protein sequence ID" value="MDZ5763694.1"/>
    <property type="molecule type" value="Genomic_DNA"/>
</dbReference>
<dbReference type="PANTHER" id="PTHR42910:SF1">
    <property type="entry name" value="MAJOR FACILITATOR SUPERFAMILY (MFS) PROFILE DOMAIN-CONTAINING PROTEIN"/>
    <property type="match status" value="1"/>
</dbReference>
<protein>
    <submittedName>
        <fullName evidence="6">MFS transporter</fullName>
    </submittedName>
</protein>
<dbReference type="InterPro" id="IPR020846">
    <property type="entry name" value="MFS_dom"/>
</dbReference>
<feature type="domain" description="Major facilitator superfamily (MFS) profile" evidence="5">
    <location>
        <begin position="10"/>
        <end position="405"/>
    </location>
</feature>
<evidence type="ECO:0000313" key="7">
    <source>
        <dbReference type="Proteomes" id="UP001288387"/>
    </source>
</evidence>
<feature type="transmembrane region" description="Helical" evidence="4">
    <location>
        <begin position="47"/>
        <end position="68"/>
    </location>
</feature>
<gene>
    <name evidence="6" type="ORF">U4I38_04310</name>
</gene>
<dbReference type="Pfam" id="PF07690">
    <property type="entry name" value="MFS_1"/>
    <property type="match status" value="1"/>
</dbReference>
<feature type="transmembrane region" description="Helical" evidence="4">
    <location>
        <begin position="134"/>
        <end position="153"/>
    </location>
</feature>
<dbReference type="Proteomes" id="UP001288387">
    <property type="component" value="Unassembled WGS sequence"/>
</dbReference>
<dbReference type="GO" id="GO:0022857">
    <property type="term" value="F:transmembrane transporter activity"/>
    <property type="evidence" value="ECO:0007669"/>
    <property type="project" value="InterPro"/>
</dbReference>
<dbReference type="PROSITE" id="PS50850">
    <property type="entry name" value="MFS"/>
    <property type="match status" value="1"/>
</dbReference>
<sequence>MNAMPIPRSLLVLLAVAAGASVANVYYAQPLLDRLAQAFALERAVAGAVLAATQAGSVLALIGLLPLADRGDRRRLLRLQLAALVVALLWLAAARTASWLLSGMLLAGLLGTALTQGLIAYTAAMAPATQRGRVVGVVQGGVFIGLLLARVLSGTVAAIAGWQAVYLLSAAVMAALSILLWRRLPAVPIPALPPRWGELLGSMLGMLREDRTLRERGPLALLLFAGLNVFWAAAPLPLSAPPLHWSTAAIGALGLAGVVGALMAARVGHWMDCGFADRVSLGALLLMLVAWWPLLGLPQSLSLLLLGVIVLDLGGQALHVSNQALLLGAPGEQHGRLVALYMLFYAVGSGAGAAAGPWMQARHGWPAVCLLGAGIAVLALLWWAAWWVVAVKAAAGGRIGRAGCR</sequence>
<proteinExistence type="predicted"/>
<dbReference type="AlphaFoldDB" id="A0AAJ2WKG5"/>
<feature type="transmembrane region" description="Helical" evidence="4">
    <location>
        <begin position="75"/>
        <end position="93"/>
    </location>
</feature>
<dbReference type="InterPro" id="IPR011701">
    <property type="entry name" value="MFS"/>
</dbReference>
<dbReference type="RefSeq" id="WP_197577824.1">
    <property type="nucleotide sequence ID" value="NZ_JAKJQX010000003.1"/>
</dbReference>
<dbReference type="SUPFAM" id="SSF103473">
    <property type="entry name" value="MFS general substrate transporter"/>
    <property type="match status" value="1"/>
</dbReference>
<evidence type="ECO:0000256" key="3">
    <source>
        <dbReference type="ARBA" id="ARBA00023136"/>
    </source>
</evidence>
<dbReference type="Gene3D" id="1.20.1250.20">
    <property type="entry name" value="MFS general substrate transporter like domains"/>
    <property type="match status" value="1"/>
</dbReference>
<evidence type="ECO:0000259" key="5">
    <source>
        <dbReference type="PROSITE" id="PS50850"/>
    </source>
</evidence>
<evidence type="ECO:0000256" key="1">
    <source>
        <dbReference type="ARBA" id="ARBA00022692"/>
    </source>
</evidence>
<accession>A0AAJ2WKG5</accession>
<organism evidence="6 7">
    <name type="scientific">Stenotrophomonas maltophilia</name>
    <name type="common">Pseudomonas maltophilia</name>
    <name type="synonym">Xanthomonas maltophilia</name>
    <dbReference type="NCBI Taxonomy" id="40324"/>
    <lineage>
        <taxon>Bacteria</taxon>
        <taxon>Pseudomonadati</taxon>
        <taxon>Pseudomonadota</taxon>
        <taxon>Gammaproteobacteria</taxon>
        <taxon>Lysobacterales</taxon>
        <taxon>Lysobacteraceae</taxon>
        <taxon>Stenotrophomonas</taxon>
        <taxon>Stenotrophomonas maltophilia group</taxon>
    </lineage>
</organism>
<keyword evidence="1 4" id="KW-0812">Transmembrane</keyword>
<feature type="transmembrane region" description="Helical" evidence="4">
    <location>
        <begin position="218"/>
        <end position="237"/>
    </location>
</feature>
<reference evidence="6" key="1">
    <citation type="submission" date="2023-12" db="EMBL/GenBank/DDBJ databases">
        <title>'Antibacterial potential of Stenotrophomonas maltophilia cystic fibrosis isolates' (manuscript under preparation).</title>
        <authorList>
            <person name="Crisan C.V."/>
            <person name="Pettis M."/>
            <person name="Goldberg J.B."/>
        </authorList>
    </citation>
    <scope>NUCLEOTIDE SEQUENCE</scope>
    <source>
        <strain evidence="6">CCV129</strain>
    </source>
</reference>
<keyword evidence="2 4" id="KW-1133">Transmembrane helix</keyword>
<name>A0AAJ2WKG5_STEMA</name>
<dbReference type="InterPro" id="IPR036259">
    <property type="entry name" value="MFS_trans_sf"/>
</dbReference>
<comment type="caution">
    <text evidence="6">The sequence shown here is derived from an EMBL/GenBank/DDBJ whole genome shotgun (WGS) entry which is preliminary data.</text>
</comment>
<feature type="transmembrane region" description="Helical" evidence="4">
    <location>
        <begin position="243"/>
        <end position="263"/>
    </location>
</feature>
<feature type="transmembrane region" description="Helical" evidence="4">
    <location>
        <begin position="159"/>
        <end position="181"/>
    </location>
</feature>
<keyword evidence="3 4" id="KW-0472">Membrane</keyword>